<sequence>MGAGPGAHQGRGHPRRQCFRYDNGKPHNDARQEQGDAMRFTVIGGTGLIGAQVVGKLAADGHNAVAASRSTGVDVLTGQGLEQALSGADVVINLTNSPTFDAASVEFFTASTNTLTAACRTAGVSHHVLLSIVGVDRLPQLDYYRAKTAQEDILAAGPTPYSIVRATQFFEFVDTILSWTTDDGTVRLPTTRLQPIAAADVADAIATTATGIPWQGTRDIAGPDLFPLDELGRITLAAHPDGRTVVTDDRAGMFAAIAGDVLTAGREAILAPTHYADWIQRL</sequence>
<comment type="caution">
    <text evidence="3">The sequence shown here is derived from an EMBL/GenBank/DDBJ whole genome shotgun (WGS) entry which is preliminary data.</text>
</comment>
<name>A0A9W6P726_9ACTN</name>
<dbReference type="InterPro" id="IPR051207">
    <property type="entry name" value="ComplexI_NDUFA9_subunit"/>
</dbReference>
<feature type="compositionally biased region" description="Basic and acidic residues" evidence="1">
    <location>
        <begin position="22"/>
        <end position="32"/>
    </location>
</feature>
<dbReference type="GO" id="GO:0044877">
    <property type="term" value="F:protein-containing complex binding"/>
    <property type="evidence" value="ECO:0007669"/>
    <property type="project" value="TreeGrafter"/>
</dbReference>
<evidence type="ECO:0000313" key="3">
    <source>
        <dbReference type="EMBL" id="GLU48238.1"/>
    </source>
</evidence>
<feature type="domain" description="NAD(P)-binding" evidence="2">
    <location>
        <begin position="44"/>
        <end position="208"/>
    </location>
</feature>
<accession>A0A9W6P726</accession>
<dbReference type="Proteomes" id="UP001165092">
    <property type="component" value="Unassembled WGS sequence"/>
</dbReference>
<evidence type="ECO:0000259" key="2">
    <source>
        <dbReference type="Pfam" id="PF13460"/>
    </source>
</evidence>
<dbReference type="SUPFAM" id="SSF51735">
    <property type="entry name" value="NAD(P)-binding Rossmann-fold domains"/>
    <property type="match status" value="1"/>
</dbReference>
<organism evidence="3 4">
    <name type="scientific">Nocardiopsis ansamitocini</name>
    <dbReference type="NCBI Taxonomy" id="1670832"/>
    <lineage>
        <taxon>Bacteria</taxon>
        <taxon>Bacillati</taxon>
        <taxon>Actinomycetota</taxon>
        <taxon>Actinomycetes</taxon>
        <taxon>Streptosporangiales</taxon>
        <taxon>Nocardiopsidaceae</taxon>
        <taxon>Nocardiopsis</taxon>
    </lineage>
</organism>
<dbReference type="PANTHER" id="PTHR12126:SF11">
    <property type="entry name" value="NADH DEHYDROGENASE [UBIQUINONE] 1 ALPHA SUBCOMPLEX SUBUNIT 9, MITOCHONDRIAL"/>
    <property type="match status" value="1"/>
</dbReference>
<dbReference type="EMBL" id="BSQG01000004">
    <property type="protein sequence ID" value="GLU48238.1"/>
    <property type="molecule type" value="Genomic_DNA"/>
</dbReference>
<dbReference type="AlphaFoldDB" id="A0A9W6P726"/>
<protein>
    <submittedName>
        <fullName evidence="3">LysR family transcriptional regulator</fullName>
    </submittedName>
</protein>
<reference evidence="3" key="1">
    <citation type="submission" date="2023-02" db="EMBL/GenBank/DDBJ databases">
        <title>Nocardiopsis ansamitocini NBRC 112285.</title>
        <authorList>
            <person name="Ichikawa N."/>
            <person name="Sato H."/>
            <person name="Tonouchi N."/>
        </authorList>
    </citation>
    <scope>NUCLEOTIDE SEQUENCE</scope>
    <source>
        <strain evidence="3">NBRC 112285</strain>
    </source>
</reference>
<proteinExistence type="predicted"/>
<evidence type="ECO:0000256" key="1">
    <source>
        <dbReference type="SAM" id="MobiDB-lite"/>
    </source>
</evidence>
<evidence type="ECO:0000313" key="4">
    <source>
        <dbReference type="Proteomes" id="UP001165092"/>
    </source>
</evidence>
<feature type="region of interest" description="Disordered" evidence="1">
    <location>
        <begin position="1"/>
        <end position="32"/>
    </location>
</feature>
<dbReference type="PANTHER" id="PTHR12126">
    <property type="entry name" value="NADH-UBIQUINONE OXIDOREDUCTASE 39 KDA SUBUNIT-RELATED"/>
    <property type="match status" value="1"/>
</dbReference>
<dbReference type="Pfam" id="PF13460">
    <property type="entry name" value="NAD_binding_10"/>
    <property type="match status" value="1"/>
</dbReference>
<dbReference type="InterPro" id="IPR016040">
    <property type="entry name" value="NAD(P)-bd_dom"/>
</dbReference>
<dbReference type="InterPro" id="IPR036291">
    <property type="entry name" value="NAD(P)-bd_dom_sf"/>
</dbReference>
<keyword evidence="4" id="KW-1185">Reference proteome</keyword>
<gene>
    <name evidence="3" type="ORF">Nans01_25890</name>
</gene>
<dbReference type="Gene3D" id="3.40.50.720">
    <property type="entry name" value="NAD(P)-binding Rossmann-like Domain"/>
    <property type="match status" value="1"/>
</dbReference>